<name>A0AAW0G5R1_9APHY</name>
<evidence type="ECO:0000313" key="4">
    <source>
        <dbReference type="Proteomes" id="UP001385951"/>
    </source>
</evidence>
<keyword evidence="2" id="KW-0812">Transmembrane</keyword>
<proteinExistence type="predicted"/>
<reference evidence="3 4" key="1">
    <citation type="submission" date="2022-09" db="EMBL/GenBank/DDBJ databases">
        <authorList>
            <person name="Palmer J.M."/>
        </authorList>
    </citation>
    <scope>NUCLEOTIDE SEQUENCE [LARGE SCALE GENOMIC DNA]</scope>
    <source>
        <strain evidence="3 4">DSM 7382</strain>
    </source>
</reference>
<gene>
    <name evidence="3" type="ORF">QCA50_008171</name>
</gene>
<keyword evidence="4" id="KW-1185">Reference proteome</keyword>
<dbReference type="PANTHER" id="PTHR47791:SF3">
    <property type="entry name" value="MEIOTICALLY UP-REGULATED GENE 191 PROTEIN"/>
    <property type="match status" value="1"/>
</dbReference>
<keyword evidence="2" id="KW-0472">Membrane</keyword>
<dbReference type="InterPro" id="IPR005198">
    <property type="entry name" value="Glyco_hydro_76"/>
</dbReference>
<feature type="compositionally biased region" description="Low complexity" evidence="1">
    <location>
        <begin position="325"/>
        <end position="334"/>
    </location>
</feature>
<dbReference type="Pfam" id="PF03663">
    <property type="entry name" value="Glyco_hydro_76"/>
    <property type="match status" value="1"/>
</dbReference>
<dbReference type="InterPro" id="IPR053169">
    <property type="entry name" value="MUG_Protein"/>
</dbReference>
<feature type="region of interest" description="Disordered" evidence="1">
    <location>
        <begin position="269"/>
        <end position="345"/>
    </location>
</feature>
<evidence type="ECO:0000256" key="2">
    <source>
        <dbReference type="SAM" id="Phobius"/>
    </source>
</evidence>
<feature type="transmembrane region" description="Helical" evidence="2">
    <location>
        <begin position="191"/>
        <end position="215"/>
    </location>
</feature>
<dbReference type="Gene3D" id="1.50.10.20">
    <property type="match status" value="1"/>
</dbReference>
<accession>A0AAW0G5R1</accession>
<dbReference type="EMBL" id="JASBNA010000010">
    <property type="protein sequence ID" value="KAK7688633.1"/>
    <property type="molecule type" value="Genomic_DNA"/>
</dbReference>
<dbReference type="PANTHER" id="PTHR47791">
    <property type="entry name" value="MEIOTICALLY UP-REGULATED GENE 191 PROTEIN"/>
    <property type="match status" value="1"/>
</dbReference>
<feature type="compositionally biased region" description="Low complexity" evidence="1">
    <location>
        <begin position="276"/>
        <end position="292"/>
    </location>
</feature>
<protein>
    <submittedName>
        <fullName evidence="3">Uncharacterized protein</fullName>
    </submittedName>
</protein>
<dbReference type="Proteomes" id="UP001385951">
    <property type="component" value="Unassembled WGS sequence"/>
</dbReference>
<organism evidence="3 4">
    <name type="scientific">Cerrena zonata</name>
    <dbReference type="NCBI Taxonomy" id="2478898"/>
    <lineage>
        <taxon>Eukaryota</taxon>
        <taxon>Fungi</taxon>
        <taxon>Dikarya</taxon>
        <taxon>Basidiomycota</taxon>
        <taxon>Agaricomycotina</taxon>
        <taxon>Agaricomycetes</taxon>
        <taxon>Polyporales</taxon>
        <taxon>Cerrenaceae</taxon>
        <taxon>Cerrena</taxon>
    </lineage>
</organism>
<evidence type="ECO:0000256" key="1">
    <source>
        <dbReference type="SAM" id="MobiDB-lite"/>
    </source>
</evidence>
<comment type="caution">
    <text evidence="3">The sequence shown here is derived from an EMBL/GenBank/DDBJ whole genome shotgun (WGS) entry which is preliminary data.</text>
</comment>
<keyword evidence="2" id="KW-1133">Transmembrane helix</keyword>
<sequence>MDNYDIQQCQTQNDWAFTYDTGLYLEGISVFANTTNDSALTQLADQIALDSMKKSSLWTNVNGVITESRSNEWKDDIGHSFKAMLIRALHEHWSRSEKTSEIAILIEKFLTVQHNAILNLARYPGTNLYTYTWVGPPAPTMLPSGQLAAMDVLSSSISFAANTTDTNNTSSNISPSPTSQQQSSTSRKTSFGAIGGAVGGSLALILVIGILFMHLHNRRSAALTKALFHGPEPLGEYAGRVSSQLLQYINPFPPPSPPPFPIIEHFHSSKVQNADRQPSSAASRSNSQPSSSPGVACLSTSPHTRPAENSGTRQDSTTEMMNHQALASLAEESLPATAPPRYEDI</sequence>
<dbReference type="AlphaFoldDB" id="A0AAW0G5R1"/>
<feature type="compositionally biased region" description="Polar residues" evidence="1">
    <location>
        <begin position="298"/>
        <end position="321"/>
    </location>
</feature>
<feature type="region of interest" description="Disordered" evidence="1">
    <location>
        <begin position="165"/>
        <end position="189"/>
    </location>
</feature>
<evidence type="ECO:0000313" key="3">
    <source>
        <dbReference type="EMBL" id="KAK7688633.1"/>
    </source>
</evidence>